<feature type="transmembrane region" description="Helical" evidence="2">
    <location>
        <begin position="94"/>
        <end position="115"/>
    </location>
</feature>
<sequence>MTPTPSTTPASNTTPAPNTTRAARGRIRGPWILALALILVSLGWMIAEPAVLAGWLAALAFWSGLPLGALVLVMMIRIIPGSWRQELSGPGEAMLLLLPLMVLAALPLLIMPGAVYPWVSGPERTGFRTLYLTPWFFALRTVIFLAVVAGFAALLLLARRRPVAIPAGGLILVTLLHTMFAVDWLMSLEPGFHSSGFGLYVLSIQAASVLAVAILIRLRRGGGSARPGILGGLLLSALLLWIYFAFMQYFISWSDDLPDSVLWYRHRAGGIWTVVIWMVAALSFVPALLLLFPPVRHHRRWLTGLAIAVLAGRMLEMVWLVLPVTAGRAGAPATSIFAVTGLSLGGLGLLAGLSLPALLERAARLRARRSREGRP</sequence>
<accession>A0A3B9IFD7</accession>
<name>A0A3B9IFD7_9PROT</name>
<keyword evidence="2" id="KW-1133">Transmembrane helix</keyword>
<dbReference type="Proteomes" id="UP000257706">
    <property type="component" value="Unassembled WGS sequence"/>
</dbReference>
<dbReference type="AlphaFoldDB" id="A0A3B9IFD7"/>
<protein>
    <recommendedName>
        <fullName evidence="5">Quinol:cytochrome c oxidoreductase quinone-binding subunit 2</fullName>
    </recommendedName>
</protein>
<feature type="region of interest" description="Disordered" evidence="1">
    <location>
        <begin position="1"/>
        <end position="22"/>
    </location>
</feature>
<evidence type="ECO:0008006" key="5">
    <source>
        <dbReference type="Google" id="ProtNLM"/>
    </source>
</evidence>
<feature type="transmembrane region" description="Helical" evidence="2">
    <location>
        <begin position="301"/>
        <end position="322"/>
    </location>
</feature>
<dbReference type="EMBL" id="DMAI01000065">
    <property type="protein sequence ID" value="HAE46571.1"/>
    <property type="molecule type" value="Genomic_DNA"/>
</dbReference>
<dbReference type="PANTHER" id="PTHR43044:SF1">
    <property type="entry name" value="QUINOL:CYTOCHROME C OXIDOREDUCTASE QUINONE-BINDING SUBUNIT 2"/>
    <property type="match status" value="1"/>
</dbReference>
<dbReference type="PANTHER" id="PTHR43044">
    <property type="match status" value="1"/>
</dbReference>
<keyword evidence="2" id="KW-0472">Membrane</keyword>
<evidence type="ECO:0000256" key="2">
    <source>
        <dbReference type="SAM" id="Phobius"/>
    </source>
</evidence>
<reference evidence="3 4" key="1">
    <citation type="journal article" date="2018" name="Nat. Biotechnol.">
        <title>A standardized bacterial taxonomy based on genome phylogeny substantially revises the tree of life.</title>
        <authorList>
            <person name="Parks D.H."/>
            <person name="Chuvochina M."/>
            <person name="Waite D.W."/>
            <person name="Rinke C."/>
            <person name="Skarshewski A."/>
            <person name="Chaumeil P.A."/>
            <person name="Hugenholtz P."/>
        </authorList>
    </citation>
    <scope>NUCLEOTIDE SEQUENCE [LARGE SCALE GENOMIC DNA]</scope>
    <source>
        <strain evidence="3">UBA8739</strain>
    </source>
</reference>
<feature type="transmembrane region" description="Helical" evidence="2">
    <location>
        <begin position="31"/>
        <end position="47"/>
    </location>
</feature>
<evidence type="ECO:0000256" key="1">
    <source>
        <dbReference type="SAM" id="MobiDB-lite"/>
    </source>
</evidence>
<feature type="transmembrane region" description="Helical" evidence="2">
    <location>
        <begin position="271"/>
        <end position="292"/>
    </location>
</feature>
<evidence type="ECO:0000313" key="4">
    <source>
        <dbReference type="Proteomes" id="UP000257706"/>
    </source>
</evidence>
<proteinExistence type="predicted"/>
<organism evidence="3 4">
    <name type="scientific">Tistrella mobilis</name>
    <dbReference type="NCBI Taxonomy" id="171437"/>
    <lineage>
        <taxon>Bacteria</taxon>
        <taxon>Pseudomonadati</taxon>
        <taxon>Pseudomonadota</taxon>
        <taxon>Alphaproteobacteria</taxon>
        <taxon>Geminicoccales</taxon>
        <taxon>Geminicoccaceae</taxon>
        <taxon>Tistrella</taxon>
    </lineage>
</organism>
<feature type="transmembrane region" description="Helical" evidence="2">
    <location>
        <begin position="135"/>
        <end position="157"/>
    </location>
</feature>
<feature type="transmembrane region" description="Helical" evidence="2">
    <location>
        <begin position="334"/>
        <end position="359"/>
    </location>
</feature>
<feature type="transmembrane region" description="Helical" evidence="2">
    <location>
        <begin position="228"/>
        <end position="251"/>
    </location>
</feature>
<feature type="transmembrane region" description="Helical" evidence="2">
    <location>
        <begin position="197"/>
        <end position="216"/>
    </location>
</feature>
<keyword evidence="2" id="KW-0812">Transmembrane</keyword>
<gene>
    <name evidence="3" type="ORF">DCK97_04050</name>
</gene>
<feature type="transmembrane region" description="Helical" evidence="2">
    <location>
        <begin position="53"/>
        <end position="73"/>
    </location>
</feature>
<evidence type="ECO:0000313" key="3">
    <source>
        <dbReference type="EMBL" id="HAE46571.1"/>
    </source>
</evidence>
<feature type="transmembrane region" description="Helical" evidence="2">
    <location>
        <begin position="164"/>
        <end position="185"/>
    </location>
</feature>
<comment type="caution">
    <text evidence="3">The sequence shown here is derived from an EMBL/GenBank/DDBJ whole genome shotgun (WGS) entry which is preliminary data.</text>
</comment>